<keyword evidence="5 6" id="KW-0408">Iron</keyword>
<dbReference type="InterPro" id="IPR009056">
    <property type="entry name" value="Cyt_c-like_dom"/>
</dbReference>
<dbReference type="Proteomes" id="UP000061135">
    <property type="component" value="Chromosome"/>
</dbReference>
<accession>A0A0E3ZJX3</accession>
<dbReference type="InterPro" id="IPR036909">
    <property type="entry name" value="Cyt_c-like_dom_sf"/>
</dbReference>
<evidence type="ECO:0000313" key="10">
    <source>
        <dbReference type="Proteomes" id="UP000061135"/>
    </source>
</evidence>
<evidence type="ECO:0000256" key="7">
    <source>
        <dbReference type="SAM" id="SignalP"/>
    </source>
</evidence>
<evidence type="ECO:0000256" key="2">
    <source>
        <dbReference type="ARBA" id="ARBA00022617"/>
    </source>
</evidence>
<dbReference type="GO" id="GO:0020037">
    <property type="term" value="F:heme binding"/>
    <property type="evidence" value="ECO:0007669"/>
    <property type="project" value="InterPro"/>
</dbReference>
<dbReference type="STRING" id="1835254.CL55_00010130"/>
<feature type="chain" id="PRO_5002416506" evidence="7">
    <location>
        <begin position="23"/>
        <end position="124"/>
    </location>
</feature>
<keyword evidence="2 6" id="KW-0349">Heme</keyword>
<sequence>MISMKKHLILSQLTLCAGLAFAGFSVQAQDVKGSAQAGQGKVWLCIGCHAIPDYRADYPLVYKVPMIGGQNAAYIASSLAAYKKGERKHPTMRSIAGSLSDQDMADLGEYYAAQTASSPNNPLK</sequence>
<keyword evidence="3 6" id="KW-0479">Metal-binding</keyword>
<name>A0A0E3ZJX3_9BURK</name>
<dbReference type="EMBL" id="CP007501">
    <property type="protein sequence ID" value="AKD25346.1"/>
    <property type="molecule type" value="Genomic_DNA"/>
</dbReference>
<keyword evidence="1" id="KW-0813">Transport</keyword>
<dbReference type="HOGENOM" id="CLU_128253_1_2_4"/>
<dbReference type="KEGG" id="pdq:CL55_00010130"/>
<feature type="signal peptide" evidence="7">
    <location>
        <begin position="1"/>
        <end position="22"/>
    </location>
</feature>
<evidence type="ECO:0000259" key="8">
    <source>
        <dbReference type="PROSITE" id="PS51007"/>
    </source>
</evidence>
<dbReference type="GO" id="GO:0046872">
    <property type="term" value="F:metal ion binding"/>
    <property type="evidence" value="ECO:0007669"/>
    <property type="project" value="UniProtKB-KW"/>
</dbReference>
<reference evidence="9 10" key="1">
    <citation type="submission" date="2014-03" db="EMBL/GenBank/DDBJ databases">
        <title>Genome of Polynucleobacter strain MWH-MoK4.</title>
        <authorList>
            <person name="Hahn M.W."/>
        </authorList>
    </citation>
    <scope>NUCLEOTIDE SEQUENCE [LARGE SCALE GENOMIC DNA]</scope>
    <source>
        <strain evidence="9 10">MWH-MoK4</strain>
    </source>
</reference>
<proteinExistence type="predicted"/>
<gene>
    <name evidence="9" type="ORF">CL55_00010130</name>
</gene>
<keyword evidence="10" id="KW-1185">Reference proteome</keyword>
<dbReference type="AlphaFoldDB" id="A0A0E3ZJX3"/>
<evidence type="ECO:0000256" key="5">
    <source>
        <dbReference type="ARBA" id="ARBA00023004"/>
    </source>
</evidence>
<dbReference type="PATRIC" id="fig|576611.7.peg.1029"/>
<protein>
    <submittedName>
        <fullName evidence="9">Cytochrome c553</fullName>
    </submittedName>
</protein>
<dbReference type="GO" id="GO:0009055">
    <property type="term" value="F:electron transfer activity"/>
    <property type="evidence" value="ECO:0007669"/>
    <property type="project" value="InterPro"/>
</dbReference>
<dbReference type="PANTHER" id="PTHR33751">
    <property type="entry name" value="CBB3-TYPE CYTOCHROME C OXIDASE SUBUNIT FIXP"/>
    <property type="match status" value="1"/>
</dbReference>
<keyword evidence="4" id="KW-0249">Electron transport</keyword>
<dbReference type="Gene3D" id="1.10.760.10">
    <property type="entry name" value="Cytochrome c-like domain"/>
    <property type="match status" value="1"/>
</dbReference>
<dbReference type="InterPro" id="IPR050597">
    <property type="entry name" value="Cytochrome_c_Oxidase_Subunit"/>
</dbReference>
<organism evidence="9 10">
    <name type="scientific">Polynucleobacter duraquae</name>
    <dbReference type="NCBI Taxonomy" id="1835254"/>
    <lineage>
        <taxon>Bacteria</taxon>
        <taxon>Pseudomonadati</taxon>
        <taxon>Pseudomonadota</taxon>
        <taxon>Betaproteobacteria</taxon>
        <taxon>Burkholderiales</taxon>
        <taxon>Burkholderiaceae</taxon>
        <taxon>Polynucleobacter</taxon>
    </lineage>
</organism>
<evidence type="ECO:0000256" key="4">
    <source>
        <dbReference type="ARBA" id="ARBA00022982"/>
    </source>
</evidence>
<dbReference type="PANTHER" id="PTHR33751:SF9">
    <property type="entry name" value="CYTOCHROME C4"/>
    <property type="match status" value="1"/>
</dbReference>
<evidence type="ECO:0000256" key="3">
    <source>
        <dbReference type="ARBA" id="ARBA00022723"/>
    </source>
</evidence>
<dbReference type="PROSITE" id="PS51007">
    <property type="entry name" value="CYTC"/>
    <property type="match status" value="1"/>
</dbReference>
<keyword evidence="7" id="KW-0732">Signal</keyword>
<evidence type="ECO:0000256" key="6">
    <source>
        <dbReference type="PROSITE-ProRule" id="PRU00433"/>
    </source>
</evidence>
<evidence type="ECO:0000313" key="9">
    <source>
        <dbReference type="EMBL" id="AKD25346.1"/>
    </source>
</evidence>
<feature type="domain" description="Cytochrome c" evidence="8">
    <location>
        <begin position="33"/>
        <end position="115"/>
    </location>
</feature>
<evidence type="ECO:0000256" key="1">
    <source>
        <dbReference type="ARBA" id="ARBA00022448"/>
    </source>
</evidence>
<dbReference type="SUPFAM" id="SSF46626">
    <property type="entry name" value="Cytochrome c"/>
    <property type="match status" value="1"/>
</dbReference>